<dbReference type="PANTHER" id="PTHR35011">
    <property type="entry name" value="2,3-DIKETO-L-GULONATE TRAP TRANSPORTER SMALL PERMEASE PROTEIN YIAM"/>
    <property type="match status" value="1"/>
</dbReference>
<organism evidence="12 13">
    <name type="scientific">Roseibium algae</name>
    <dbReference type="NCBI Taxonomy" id="3123038"/>
    <lineage>
        <taxon>Bacteria</taxon>
        <taxon>Pseudomonadati</taxon>
        <taxon>Pseudomonadota</taxon>
        <taxon>Alphaproteobacteria</taxon>
        <taxon>Hyphomicrobiales</taxon>
        <taxon>Stappiaceae</taxon>
        <taxon>Roseibium</taxon>
    </lineage>
</organism>
<name>A0ABU8TEF1_9HYPH</name>
<comment type="caution">
    <text evidence="9">Lacks conserved residue(s) required for the propagation of feature annotation.</text>
</comment>
<evidence type="ECO:0000313" key="13">
    <source>
        <dbReference type="Proteomes" id="UP001385499"/>
    </source>
</evidence>
<evidence type="ECO:0000256" key="2">
    <source>
        <dbReference type="ARBA" id="ARBA00022448"/>
    </source>
</evidence>
<sequence length="186" mass="20452">MKSIRSFSDTLNTCVIIVCALAITAMLTISFVGALYQAITGDSLSWTYSLARQFIPWIGLLSITVAFKNGEHVAMTMLADSFPFAIRQWVERVVVGLIFVFAVFMIYEGTYFFIDSNQLVMISDQIQISQRWVAISVPITGGVLLVHTSCGRALLEDTQDFTDLLSPTADGHESGPDTQTTKGPVQ</sequence>
<feature type="domain" description="Tripartite ATP-independent periplasmic transporters DctQ component" evidence="11">
    <location>
        <begin position="28"/>
        <end position="148"/>
    </location>
</feature>
<keyword evidence="2 9" id="KW-0813">Transport</keyword>
<dbReference type="InterPro" id="IPR055348">
    <property type="entry name" value="DctQ"/>
</dbReference>
<evidence type="ECO:0000256" key="9">
    <source>
        <dbReference type="RuleBase" id="RU369079"/>
    </source>
</evidence>
<gene>
    <name evidence="12" type="ORF">V6575_00415</name>
</gene>
<evidence type="ECO:0000256" key="6">
    <source>
        <dbReference type="ARBA" id="ARBA00022989"/>
    </source>
</evidence>
<evidence type="ECO:0000313" key="12">
    <source>
        <dbReference type="EMBL" id="MEJ8472537.1"/>
    </source>
</evidence>
<evidence type="ECO:0000256" key="8">
    <source>
        <dbReference type="ARBA" id="ARBA00038436"/>
    </source>
</evidence>
<keyword evidence="4 9" id="KW-0997">Cell inner membrane</keyword>
<evidence type="ECO:0000256" key="3">
    <source>
        <dbReference type="ARBA" id="ARBA00022475"/>
    </source>
</evidence>
<proteinExistence type="inferred from homology"/>
<evidence type="ECO:0000256" key="1">
    <source>
        <dbReference type="ARBA" id="ARBA00004429"/>
    </source>
</evidence>
<keyword evidence="6 9" id="KW-1133">Transmembrane helix</keyword>
<evidence type="ECO:0000256" key="10">
    <source>
        <dbReference type="SAM" id="MobiDB-lite"/>
    </source>
</evidence>
<comment type="subunit">
    <text evidence="9">The complex comprises the extracytoplasmic solute receptor protein and the two transmembrane proteins.</text>
</comment>
<evidence type="ECO:0000256" key="4">
    <source>
        <dbReference type="ARBA" id="ARBA00022519"/>
    </source>
</evidence>
<comment type="function">
    <text evidence="9">Part of the tripartite ATP-independent periplasmic (TRAP) transport system.</text>
</comment>
<reference evidence="12 13" key="1">
    <citation type="submission" date="2024-02" db="EMBL/GenBank/DDBJ databases">
        <title>Roseibium algae sp. nov., isolated from marine alga (Grateloupia sp.), showing potential in myo-inositol conversion.</title>
        <authorList>
            <person name="Wang Y."/>
        </authorList>
    </citation>
    <scope>NUCLEOTIDE SEQUENCE [LARGE SCALE GENOMIC DNA]</scope>
    <source>
        <strain evidence="12 13">H3510</strain>
    </source>
</reference>
<evidence type="ECO:0000256" key="5">
    <source>
        <dbReference type="ARBA" id="ARBA00022692"/>
    </source>
</evidence>
<dbReference type="EMBL" id="JBAKIA010000001">
    <property type="protein sequence ID" value="MEJ8472537.1"/>
    <property type="molecule type" value="Genomic_DNA"/>
</dbReference>
<keyword evidence="5 9" id="KW-0812">Transmembrane</keyword>
<comment type="similarity">
    <text evidence="8 9">Belongs to the TRAP transporter small permease family.</text>
</comment>
<dbReference type="PANTHER" id="PTHR35011:SF2">
    <property type="entry name" value="2,3-DIKETO-L-GULONATE TRAP TRANSPORTER SMALL PERMEASE PROTEIN YIAM"/>
    <property type="match status" value="1"/>
</dbReference>
<feature type="transmembrane region" description="Helical" evidence="9">
    <location>
        <begin position="93"/>
        <end position="114"/>
    </location>
</feature>
<keyword evidence="7 9" id="KW-0472">Membrane</keyword>
<feature type="transmembrane region" description="Helical" evidence="9">
    <location>
        <begin position="12"/>
        <end position="39"/>
    </location>
</feature>
<evidence type="ECO:0000256" key="7">
    <source>
        <dbReference type="ARBA" id="ARBA00023136"/>
    </source>
</evidence>
<accession>A0ABU8TEF1</accession>
<keyword evidence="13" id="KW-1185">Reference proteome</keyword>
<evidence type="ECO:0000259" key="11">
    <source>
        <dbReference type="Pfam" id="PF04290"/>
    </source>
</evidence>
<keyword evidence="3" id="KW-1003">Cell membrane</keyword>
<dbReference type="Pfam" id="PF04290">
    <property type="entry name" value="DctQ"/>
    <property type="match status" value="1"/>
</dbReference>
<comment type="subcellular location">
    <subcellularLocation>
        <location evidence="1 9">Cell inner membrane</location>
        <topology evidence="1 9">Multi-pass membrane protein</topology>
    </subcellularLocation>
</comment>
<feature type="region of interest" description="Disordered" evidence="10">
    <location>
        <begin position="166"/>
        <end position="186"/>
    </location>
</feature>
<protein>
    <recommendedName>
        <fullName evidence="9">TRAP transporter small permease protein</fullName>
    </recommendedName>
</protein>
<dbReference type="RefSeq" id="WP_340272005.1">
    <property type="nucleotide sequence ID" value="NZ_JBAKIA010000001.1"/>
</dbReference>
<feature type="compositionally biased region" description="Polar residues" evidence="10">
    <location>
        <begin position="176"/>
        <end position="186"/>
    </location>
</feature>
<comment type="caution">
    <text evidence="12">The sequence shown here is derived from an EMBL/GenBank/DDBJ whole genome shotgun (WGS) entry which is preliminary data.</text>
</comment>
<feature type="transmembrane region" description="Helical" evidence="9">
    <location>
        <begin position="45"/>
        <end position="67"/>
    </location>
</feature>
<dbReference type="InterPro" id="IPR007387">
    <property type="entry name" value="TRAP_DctQ"/>
</dbReference>
<dbReference type="Proteomes" id="UP001385499">
    <property type="component" value="Unassembled WGS sequence"/>
</dbReference>